<evidence type="ECO:0000256" key="6">
    <source>
        <dbReference type="ARBA" id="ARBA00023139"/>
    </source>
</evidence>
<gene>
    <name evidence="10" type="primary">gerAC_3</name>
    <name evidence="10" type="ORF">Ctaglu_40830</name>
</gene>
<keyword evidence="5" id="KW-0472">Membrane</keyword>
<protein>
    <submittedName>
        <fullName evidence="10">Spore germination protein</fullName>
    </submittedName>
</protein>
<dbReference type="Pfam" id="PF05504">
    <property type="entry name" value="Spore_GerAC"/>
    <property type="match status" value="1"/>
</dbReference>
<evidence type="ECO:0000313" key="10">
    <source>
        <dbReference type="EMBL" id="GCD12460.1"/>
    </source>
</evidence>
<dbReference type="Proteomes" id="UP000287872">
    <property type="component" value="Unassembled WGS sequence"/>
</dbReference>
<dbReference type="GO" id="GO:0016020">
    <property type="term" value="C:membrane"/>
    <property type="evidence" value="ECO:0007669"/>
    <property type="project" value="UniProtKB-SubCell"/>
</dbReference>
<dbReference type="Gene3D" id="3.30.300.210">
    <property type="entry name" value="Nutrient germinant receptor protein C, domain 3"/>
    <property type="match status" value="1"/>
</dbReference>
<reference evidence="10 11" key="1">
    <citation type="submission" date="2018-11" db="EMBL/GenBank/DDBJ databases">
        <title>Genome sequencing and assembly of Clostridium tagluense strain A121.</title>
        <authorList>
            <person name="Murakami T."/>
            <person name="Segawa T."/>
            <person name="Shcherbakova V.A."/>
            <person name="Mori H."/>
            <person name="Yoshimura Y."/>
        </authorList>
    </citation>
    <scope>NUCLEOTIDE SEQUENCE [LARGE SCALE GENOMIC DNA]</scope>
    <source>
        <strain evidence="10 11">A121</strain>
    </source>
</reference>
<keyword evidence="11" id="KW-1185">Reference proteome</keyword>
<evidence type="ECO:0000313" key="11">
    <source>
        <dbReference type="Proteomes" id="UP000287872"/>
    </source>
</evidence>
<keyword evidence="6" id="KW-0564">Palmitate</keyword>
<evidence type="ECO:0000256" key="3">
    <source>
        <dbReference type="ARBA" id="ARBA00022544"/>
    </source>
</evidence>
<dbReference type="RefSeq" id="WP_185732867.1">
    <property type="nucleotide sequence ID" value="NZ_BHYK01000034.1"/>
</dbReference>
<evidence type="ECO:0000256" key="1">
    <source>
        <dbReference type="ARBA" id="ARBA00004635"/>
    </source>
</evidence>
<accession>A0A401USC6</accession>
<dbReference type="GO" id="GO:0009847">
    <property type="term" value="P:spore germination"/>
    <property type="evidence" value="ECO:0007669"/>
    <property type="project" value="InterPro"/>
</dbReference>
<feature type="domain" description="Spore germination GerAC-like C-terminal" evidence="8">
    <location>
        <begin position="208"/>
        <end position="369"/>
    </location>
</feature>
<dbReference type="InterPro" id="IPR057336">
    <property type="entry name" value="GerAC_N"/>
</dbReference>
<feature type="domain" description="Spore germination protein N-terminal" evidence="9">
    <location>
        <begin position="41"/>
        <end position="200"/>
    </location>
</feature>
<dbReference type="Pfam" id="PF25198">
    <property type="entry name" value="Spore_GerAC_N"/>
    <property type="match status" value="1"/>
</dbReference>
<proteinExistence type="inferred from homology"/>
<comment type="subcellular location">
    <subcellularLocation>
        <location evidence="1">Membrane</location>
        <topology evidence="1">Lipid-anchor</topology>
    </subcellularLocation>
</comment>
<evidence type="ECO:0000256" key="7">
    <source>
        <dbReference type="ARBA" id="ARBA00023288"/>
    </source>
</evidence>
<evidence type="ECO:0000256" key="2">
    <source>
        <dbReference type="ARBA" id="ARBA00007886"/>
    </source>
</evidence>
<keyword evidence="3" id="KW-0309">Germination</keyword>
<keyword evidence="4" id="KW-0732">Signal</keyword>
<keyword evidence="7" id="KW-0449">Lipoprotein</keyword>
<evidence type="ECO:0000259" key="8">
    <source>
        <dbReference type="Pfam" id="PF05504"/>
    </source>
</evidence>
<dbReference type="EMBL" id="BHYK01000034">
    <property type="protein sequence ID" value="GCD12460.1"/>
    <property type="molecule type" value="Genomic_DNA"/>
</dbReference>
<dbReference type="AlphaFoldDB" id="A0A401USC6"/>
<dbReference type="InterPro" id="IPR038501">
    <property type="entry name" value="Spore_GerAC_C_sf"/>
</dbReference>
<dbReference type="InterPro" id="IPR008844">
    <property type="entry name" value="Spore_GerAC-like"/>
</dbReference>
<sequence>MKKYMNTIFIVFLCSTFFLVFFTGKKMGSLSVEDLGISVGVGMGIDKNSEGDIIYRVSTTANEYKQDESVESILGNGVGTTIGKTREDRQKKIGKKFFLGLSKIYLVEEGYAEYGIRALMDVNFKNPVVNDNSFLVVCKGRNEEYFKYTIPGYDNSADYISDMIKNSSNYNFFKENYFFKNAILSMDAEGKNIVSPYIEIMEDGIKITGMGVFKKDKLATILDMNDTKIMNMLRENKVKGILTIQDQSGKYVNYEAQSKRKIKCMKIGDKYKFIIDLNLEGEIINNTLYKNMAGDTKVIKKFEEDMSKKVKEMCATFLYKMKNEYKVDCLQLGWVAAAKYGRDTGVDWDDIVSNSDIVVNAKVHVDKVGRGEY</sequence>
<evidence type="ECO:0000256" key="4">
    <source>
        <dbReference type="ARBA" id="ARBA00022729"/>
    </source>
</evidence>
<comment type="similarity">
    <text evidence="2">Belongs to the GerABKC lipoprotein family.</text>
</comment>
<dbReference type="InterPro" id="IPR046953">
    <property type="entry name" value="Spore_GerAC-like_C"/>
</dbReference>
<organism evidence="10 11">
    <name type="scientific">Clostridium tagluense</name>
    <dbReference type="NCBI Taxonomy" id="360422"/>
    <lineage>
        <taxon>Bacteria</taxon>
        <taxon>Bacillati</taxon>
        <taxon>Bacillota</taxon>
        <taxon>Clostridia</taxon>
        <taxon>Eubacteriales</taxon>
        <taxon>Clostridiaceae</taxon>
        <taxon>Clostridium</taxon>
    </lineage>
</organism>
<evidence type="ECO:0000256" key="5">
    <source>
        <dbReference type="ARBA" id="ARBA00023136"/>
    </source>
</evidence>
<comment type="caution">
    <text evidence="10">The sequence shown here is derived from an EMBL/GenBank/DDBJ whole genome shotgun (WGS) entry which is preliminary data.</text>
</comment>
<dbReference type="NCBIfam" id="TIGR02887">
    <property type="entry name" value="spore_ger_x_C"/>
    <property type="match status" value="1"/>
</dbReference>
<dbReference type="PANTHER" id="PTHR35789">
    <property type="entry name" value="SPORE GERMINATION PROTEIN B3"/>
    <property type="match status" value="1"/>
</dbReference>
<evidence type="ECO:0000259" key="9">
    <source>
        <dbReference type="Pfam" id="PF25198"/>
    </source>
</evidence>
<dbReference type="PANTHER" id="PTHR35789:SF1">
    <property type="entry name" value="SPORE GERMINATION PROTEIN B3"/>
    <property type="match status" value="1"/>
</dbReference>
<name>A0A401USC6_9CLOT</name>